<keyword evidence="3" id="KW-0808">Transferase</keyword>
<evidence type="ECO:0000313" key="3">
    <source>
        <dbReference type="EMBL" id="QDV27828.1"/>
    </source>
</evidence>
<reference evidence="3 4" key="1">
    <citation type="submission" date="2019-02" db="EMBL/GenBank/DDBJ databases">
        <title>Deep-cultivation of Planctomycetes and their phenomic and genomic characterization uncovers novel biology.</title>
        <authorList>
            <person name="Wiegand S."/>
            <person name="Jogler M."/>
            <person name="Boedeker C."/>
            <person name="Pinto D."/>
            <person name="Vollmers J."/>
            <person name="Rivas-Marin E."/>
            <person name="Kohn T."/>
            <person name="Peeters S.H."/>
            <person name="Heuer A."/>
            <person name="Rast P."/>
            <person name="Oberbeckmann S."/>
            <person name="Bunk B."/>
            <person name="Jeske O."/>
            <person name="Meyerdierks A."/>
            <person name="Storesund J.E."/>
            <person name="Kallscheuer N."/>
            <person name="Luecker S."/>
            <person name="Lage O.M."/>
            <person name="Pohl T."/>
            <person name="Merkel B.J."/>
            <person name="Hornburger P."/>
            <person name="Mueller R.-W."/>
            <person name="Bruemmer F."/>
            <person name="Labrenz M."/>
            <person name="Spormann A.M."/>
            <person name="Op den Camp H."/>
            <person name="Overmann J."/>
            <person name="Amann R."/>
            <person name="Jetten M.S.M."/>
            <person name="Mascher T."/>
            <person name="Medema M.H."/>
            <person name="Devos D.P."/>
            <person name="Kaster A.-K."/>
            <person name="Ovreas L."/>
            <person name="Rohde M."/>
            <person name="Galperin M.Y."/>
            <person name="Jogler C."/>
        </authorList>
    </citation>
    <scope>NUCLEOTIDE SEQUENCE [LARGE SCALE GENOMIC DNA]</scope>
    <source>
        <strain evidence="3 4">Q31a</strain>
    </source>
</reference>
<evidence type="ECO:0000313" key="4">
    <source>
        <dbReference type="Proteomes" id="UP000318017"/>
    </source>
</evidence>
<organism evidence="3 4">
    <name type="scientific">Aureliella helgolandensis</name>
    <dbReference type="NCBI Taxonomy" id="2527968"/>
    <lineage>
        <taxon>Bacteria</taxon>
        <taxon>Pseudomonadati</taxon>
        <taxon>Planctomycetota</taxon>
        <taxon>Planctomycetia</taxon>
        <taxon>Pirellulales</taxon>
        <taxon>Pirellulaceae</taxon>
        <taxon>Aureliella</taxon>
    </lineage>
</organism>
<dbReference type="Pfam" id="PF00534">
    <property type="entry name" value="Glycos_transf_1"/>
    <property type="match status" value="1"/>
</dbReference>
<dbReference type="EMBL" id="CP036298">
    <property type="protein sequence ID" value="QDV27828.1"/>
    <property type="molecule type" value="Genomic_DNA"/>
</dbReference>
<keyword evidence="3" id="KW-0328">Glycosyltransferase</keyword>
<dbReference type="Gene3D" id="3.40.50.2000">
    <property type="entry name" value="Glycogen Phosphorylase B"/>
    <property type="match status" value="2"/>
</dbReference>
<dbReference type="AlphaFoldDB" id="A0A518GGZ3"/>
<keyword evidence="4" id="KW-1185">Reference proteome</keyword>
<dbReference type="Proteomes" id="UP000318017">
    <property type="component" value="Chromosome"/>
</dbReference>
<evidence type="ECO:0000259" key="2">
    <source>
        <dbReference type="Pfam" id="PF13439"/>
    </source>
</evidence>
<feature type="domain" description="Glycosyl transferase family 1" evidence="1">
    <location>
        <begin position="170"/>
        <end position="297"/>
    </location>
</feature>
<dbReference type="InterPro" id="IPR028098">
    <property type="entry name" value="Glyco_trans_4-like_N"/>
</dbReference>
<dbReference type="KEGG" id="ahel:Q31a_62210"/>
<name>A0A518GGZ3_9BACT</name>
<dbReference type="PANTHER" id="PTHR12526">
    <property type="entry name" value="GLYCOSYLTRANSFERASE"/>
    <property type="match status" value="1"/>
</dbReference>
<protein>
    <submittedName>
        <fullName evidence="3">Glycosyltransferase EpsF</fullName>
        <ecNumber evidence="3">2.4.-.-</ecNumber>
    </submittedName>
</protein>
<dbReference type="Pfam" id="PF13439">
    <property type="entry name" value="Glyco_transf_4"/>
    <property type="match status" value="1"/>
</dbReference>
<sequence length="379" mass="41307">MRYCLVTSQSNWGGGETLLLSISRELEQAGHTIAWIVRGDCEVAERIKQTGTDVAYESRGRGTNVSDLLAIKSVLDNWRPDVLLMNDSHAVVLAGIAARLTRRPAPLCLAYKHTVFPLRSKRKYRWLADRLICVSEAARSTVISGGLPREFTEVIYGGCCPPVVQPDAHQAIRQQLKLKPEELMLLAVGNLMEVKGHAELIEAVHLLNPTRPIRVFIAGKGERHAALQSQIDRYQLNGQIELLGFRSDVNALLQAADLVVHPSHAEGLPLVIIESLMLGKPLIATPVGGVPELLSTDPGKQGLCDAGALDIGNAWLVRPDNVPSLLEGLQLALAELPDLSASRLEAIEQARLRTVDTFSSARHAARLTEFASQLVSDGY</sequence>
<evidence type="ECO:0000259" key="1">
    <source>
        <dbReference type="Pfam" id="PF00534"/>
    </source>
</evidence>
<gene>
    <name evidence="3" type="primary">epsF_5</name>
    <name evidence="3" type="ORF">Q31a_62210</name>
</gene>
<dbReference type="CDD" id="cd03811">
    <property type="entry name" value="GT4_GT28_WabH-like"/>
    <property type="match status" value="1"/>
</dbReference>
<proteinExistence type="predicted"/>
<feature type="domain" description="Glycosyltransferase subfamily 4-like N-terminal" evidence="2">
    <location>
        <begin position="12"/>
        <end position="158"/>
    </location>
</feature>
<accession>A0A518GGZ3</accession>
<dbReference type="InterPro" id="IPR001296">
    <property type="entry name" value="Glyco_trans_1"/>
</dbReference>
<dbReference type="EC" id="2.4.-.-" evidence="3"/>
<dbReference type="SUPFAM" id="SSF53756">
    <property type="entry name" value="UDP-Glycosyltransferase/glycogen phosphorylase"/>
    <property type="match status" value="1"/>
</dbReference>
<dbReference type="RefSeq" id="WP_231690982.1">
    <property type="nucleotide sequence ID" value="NZ_CP036298.1"/>
</dbReference>
<dbReference type="GO" id="GO:0016757">
    <property type="term" value="F:glycosyltransferase activity"/>
    <property type="evidence" value="ECO:0007669"/>
    <property type="project" value="UniProtKB-KW"/>
</dbReference>